<dbReference type="PIRSF" id="PIRSF006648">
    <property type="entry name" value="DrrB"/>
    <property type="match status" value="1"/>
</dbReference>
<feature type="transmembrane region" description="Helical" evidence="6">
    <location>
        <begin position="45"/>
        <end position="66"/>
    </location>
</feature>
<feature type="transmembrane region" description="Helical" evidence="6">
    <location>
        <begin position="195"/>
        <end position="213"/>
    </location>
</feature>
<evidence type="ECO:0000256" key="6">
    <source>
        <dbReference type="RuleBase" id="RU361157"/>
    </source>
</evidence>
<organism evidence="8 9">
    <name type="scientific">Actinoalloteichus caeruleus DSM 43889</name>
    <dbReference type="NCBI Taxonomy" id="1120930"/>
    <lineage>
        <taxon>Bacteria</taxon>
        <taxon>Bacillati</taxon>
        <taxon>Actinomycetota</taxon>
        <taxon>Actinomycetes</taxon>
        <taxon>Pseudonocardiales</taxon>
        <taxon>Pseudonocardiaceae</taxon>
        <taxon>Actinoalloteichus</taxon>
        <taxon>Actinoalloteichus cyanogriseus</taxon>
    </lineage>
</organism>
<accession>A0ABT1JR93</accession>
<comment type="subcellular location">
    <subcellularLocation>
        <location evidence="6">Cell membrane</location>
        <topology evidence="6">Multi-pass membrane protein</topology>
    </subcellularLocation>
    <subcellularLocation>
        <location evidence="1">Membrane</location>
        <topology evidence="1">Multi-pass membrane protein</topology>
    </subcellularLocation>
</comment>
<evidence type="ECO:0000256" key="2">
    <source>
        <dbReference type="ARBA" id="ARBA00022692"/>
    </source>
</evidence>
<dbReference type="EMBL" id="AUBJ02000001">
    <property type="protein sequence ID" value="MCP2334196.1"/>
    <property type="molecule type" value="Genomic_DNA"/>
</dbReference>
<keyword evidence="6" id="KW-1003">Cell membrane</keyword>
<keyword evidence="3 6" id="KW-1133">Transmembrane helix</keyword>
<evidence type="ECO:0000313" key="8">
    <source>
        <dbReference type="EMBL" id="MCP2334196.1"/>
    </source>
</evidence>
<keyword evidence="2 6" id="KW-0812">Transmembrane</keyword>
<dbReference type="PANTHER" id="PTHR43229">
    <property type="entry name" value="NODULATION PROTEIN J"/>
    <property type="match status" value="1"/>
</dbReference>
<sequence length="277" mass="29566">MTTNDAATTRTAPAATGRSGSLFAEVGRVLEGHWVWYRLNWRATVISSVLMPALYLIAMGIGMGSLVEPGEFTQGHDYLVYLAPAVLVVSLVQTAAGESTYPVLSGFKWQRNYLAVAATPISPARLALGELTWIALRLLFSGLVYLLIAALLGALLNPMVLVSLLAAVLTGMAFAAPVVAYSATVQGEGAGFNALFRFVVMPMVLFAGTFYPVSQLPEVVQPVAWITPLWHGTELARGLAFGTLEALPALLHLSYLLALAGVGTVLACRHFHKRLVV</sequence>
<evidence type="ECO:0000313" key="9">
    <source>
        <dbReference type="Proteomes" id="UP000791080"/>
    </source>
</evidence>
<dbReference type="PRINTS" id="PR00164">
    <property type="entry name" value="ABC2TRNSPORT"/>
</dbReference>
<protein>
    <recommendedName>
        <fullName evidence="6">Transport permease protein</fullName>
    </recommendedName>
</protein>
<evidence type="ECO:0000259" key="7">
    <source>
        <dbReference type="PROSITE" id="PS51012"/>
    </source>
</evidence>
<proteinExistence type="inferred from homology"/>
<dbReference type="InterPro" id="IPR000412">
    <property type="entry name" value="ABC_2_transport"/>
</dbReference>
<dbReference type="InterPro" id="IPR013525">
    <property type="entry name" value="ABC2_TM"/>
</dbReference>
<dbReference type="InterPro" id="IPR047817">
    <property type="entry name" value="ABC2_TM_bact-type"/>
</dbReference>
<evidence type="ECO:0000256" key="4">
    <source>
        <dbReference type="ARBA" id="ARBA00023136"/>
    </source>
</evidence>
<feature type="transmembrane region" description="Helical" evidence="6">
    <location>
        <begin position="162"/>
        <end position="183"/>
    </location>
</feature>
<dbReference type="RefSeq" id="WP_026418494.1">
    <property type="nucleotide sequence ID" value="NZ_AUBJ02000001.1"/>
</dbReference>
<name>A0ABT1JR93_ACTCY</name>
<evidence type="ECO:0000256" key="1">
    <source>
        <dbReference type="ARBA" id="ARBA00004141"/>
    </source>
</evidence>
<dbReference type="PANTHER" id="PTHR43229:SF2">
    <property type="entry name" value="NODULATION PROTEIN J"/>
    <property type="match status" value="1"/>
</dbReference>
<evidence type="ECO:0000256" key="5">
    <source>
        <dbReference type="ARBA" id="ARBA00023251"/>
    </source>
</evidence>
<keyword evidence="4 6" id="KW-0472">Membrane</keyword>
<feature type="transmembrane region" description="Helical" evidence="6">
    <location>
        <begin position="135"/>
        <end position="156"/>
    </location>
</feature>
<dbReference type="PROSITE" id="PS51012">
    <property type="entry name" value="ABC_TM2"/>
    <property type="match status" value="1"/>
</dbReference>
<feature type="transmembrane region" description="Helical" evidence="6">
    <location>
        <begin position="78"/>
        <end position="97"/>
    </location>
</feature>
<dbReference type="Proteomes" id="UP000791080">
    <property type="component" value="Unassembled WGS sequence"/>
</dbReference>
<reference evidence="8 9" key="1">
    <citation type="submission" date="2022-06" db="EMBL/GenBank/DDBJ databases">
        <title>Genomic Encyclopedia of Type Strains, Phase I: the one thousand microbial genomes (KMG-I) project.</title>
        <authorList>
            <person name="Kyrpides N."/>
        </authorList>
    </citation>
    <scope>NUCLEOTIDE SEQUENCE [LARGE SCALE GENOMIC DNA]</scope>
    <source>
        <strain evidence="8 9">DSM 43889</strain>
    </source>
</reference>
<keyword evidence="5" id="KW-0046">Antibiotic resistance</keyword>
<keyword evidence="6" id="KW-0813">Transport</keyword>
<comment type="similarity">
    <text evidence="6">Belongs to the ABC-2 integral membrane protein family.</text>
</comment>
<gene>
    <name evidence="8" type="ORF">G443_004466</name>
</gene>
<dbReference type="InterPro" id="IPR051784">
    <property type="entry name" value="Nod_factor_ABC_transporter"/>
</dbReference>
<comment type="caution">
    <text evidence="8">The sequence shown here is derived from an EMBL/GenBank/DDBJ whole genome shotgun (WGS) entry which is preliminary data.</text>
</comment>
<feature type="domain" description="ABC transmembrane type-2" evidence="7">
    <location>
        <begin position="43"/>
        <end position="274"/>
    </location>
</feature>
<keyword evidence="9" id="KW-1185">Reference proteome</keyword>
<dbReference type="Pfam" id="PF01061">
    <property type="entry name" value="ABC2_membrane"/>
    <property type="match status" value="1"/>
</dbReference>
<evidence type="ECO:0000256" key="3">
    <source>
        <dbReference type="ARBA" id="ARBA00022989"/>
    </source>
</evidence>
<feature type="transmembrane region" description="Helical" evidence="6">
    <location>
        <begin position="249"/>
        <end position="268"/>
    </location>
</feature>